<dbReference type="EMBL" id="VDEP01000510">
    <property type="protein sequence ID" value="KAA1065473.1"/>
    <property type="molecule type" value="Genomic_DNA"/>
</dbReference>
<proteinExistence type="predicted"/>
<feature type="compositionally biased region" description="Low complexity" evidence="1">
    <location>
        <begin position="71"/>
        <end position="80"/>
    </location>
</feature>
<evidence type="ECO:0000256" key="1">
    <source>
        <dbReference type="SAM" id="MobiDB-lite"/>
    </source>
</evidence>
<name>A0A5B0LNF3_PUCGR</name>
<gene>
    <name evidence="2" type="ORF">PGTUg99_025248</name>
</gene>
<reference evidence="2 3" key="1">
    <citation type="submission" date="2019-05" db="EMBL/GenBank/DDBJ databases">
        <title>Emergence of the Ug99 lineage of the wheat stem rust pathogen through somatic hybridization.</title>
        <authorList>
            <person name="Li F."/>
            <person name="Upadhyaya N.M."/>
            <person name="Sperschneider J."/>
            <person name="Matny O."/>
            <person name="Nguyen-Phuc H."/>
            <person name="Mago R."/>
            <person name="Raley C."/>
            <person name="Miller M.E."/>
            <person name="Silverstein K.A.T."/>
            <person name="Henningsen E."/>
            <person name="Hirsch C.D."/>
            <person name="Visser B."/>
            <person name="Pretorius Z.A."/>
            <person name="Steffenson B.J."/>
            <person name="Schwessinger B."/>
            <person name="Dodds P.N."/>
            <person name="Figueroa M."/>
        </authorList>
    </citation>
    <scope>NUCLEOTIDE SEQUENCE [LARGE SCALE GENOMIC DNA]</scope>
    <source>
        <strain evidence="2 3">Ug99</strain>
    </source>
</reference>
<organism evidence="2 3">
    <name type="scientific">Puccinia graminis f. sp. tritici</name>
    <dbReference type="NCBI Taxonomy" id="56615"/>
    <lineage>
        <taxon>Eukaryota</taxon>
        <taxon>Fungi</taxon>
        <taxon>Dikarya</taxon>
        <taxon>Basidiomycota</taxon>
        <taxon>Pucciniomycotina</taxon>
        <taxon>Pucciniomycetes</taxon>
        <taxon>Pucciniales</taxon>
        <taxon>Pucciniaceae</taxon>
        <taxon>Puccinia</taxon>
    </lineage>
</organism>
<dbReference type="Proteomes" id="UP000325313">
    <property type="component" value="Unassembled WGS sequence"/>
</dbReference>
<accession>A0A5B0LNF3</accession>
<sequence>MRLGPKVGRARRHANLQGIPLQANGLPACTPFCNGVDASMDEEPAAPPPSHVATDDELRALEREVFAYNPSVDDSGYTTDTDSDADSEMSDIPAPPIPHSPRDFPREEICDLDVDVIIDP</sequence>
<protein>
    <submittedName>
        <fullName evidence="2">Uncharacterized protein</fullName>
    </submittedName>
</protein>
<dbReference type="AlphaFoldDB" id="A0A5B0LNF3"/>
<evidence type="ECO:0000313" key="3">
    <source>
        <dbReference type="Proteomes" id="UP000325313"/>
    </source>
</evidence>
<evidence type="ECO:0000313" key="2">
    <source>
        <dbReference type="EMBL" id="KAA1065473.1"/>
    </source>
</evidence>
<feature type="region of interest" description="Disordered" evidence="1">
    <location>
        <begin position="69"/>
        <end position="108"/>
    </location>
</feature>
<comment type="caution">
    <text evidence="2">The sequence shown here is derived from an EMBL/GenBank/DDBJ whole genome shotgun (WGS) entry which is preliminary data.</text>
</comment>